<evidence type="ECO:0000313" key="2">
    <source>
        <dbReference type="Proteomes" id="UP000011717"/>
    </source>
</evidence>
<proteinExistence type="predicted"/>
<dbReference type="AlphaFoldDB" id="M2U7J8"/>
<name>M2U7J8_9SPHN</name>
<dbReference type="Proteomes" id="UP000011717">
    <property type="component" value="Unassembled WGS sequence"/>
</dbReference>
<keyword evidence="2" id="KW-1185">Reference proteome</keyword>
<accession>M2U7J8</accession>
<sequence>MVSAVIRAADRRRTIPPVIIDGFRLPLDPCLRRGDERFG</sequence>
<protein>
    <submittedName>
        <fullName evidence="1">Uncharacterized protein</fullName>
    </submittedName>
</protein>
<gene>
    <name evidence="1" type="ORF">C725_0945</name>
</gene>
<evidence type="ECO:0000313" key="1">
    <source>
        <dbReference type="EMBL" id="EMD83973.1"/>
    </source>
</evidence>
<dbReference type="EMBL" id="AMRV01000002">
    <property type="protein sequence ID" value="EMD83973.1"/>
    <property type="molecule type" value="Genomic_DNA"/>
</dbReference>
<reference evidence="1 2" key="1">
    <citation type="journal article" date="2013" name="Genome Announc.">
        <title>Draft Genome Sequence of Strain JLT2015T, Belonging to the Family Sphingomonadaceae of the Alphaproteobacteria.</title>
        <authorList>
            <person name="Tang K."/>
            <person name="Liu K."/>
            <person name="Li S."/>
            <person name="Jiao N."/>
        </authorList>
    </citation>
    <scope>NUCLEOTIDE SEQUENCE [LARGE SCALE GENOMIC DNA]</scope>
    <source>
        <strain evidence="1 2">JLT2015</strain>
    </source>
</reference>
<organism evidence="1 2">
    <name type="scientific">Pacificimonas flava</name>
    <dbReference type="NCBI Taxonomy" id="1234595"/>
    <lineage>
        <taxon>Bacteria</taxon>
        <taxon>Pseudomonadati</taxon>
        <taxon>Pseudomonadota</taxon>
        <taxon>Alphaproteobacteria</taxon>
        <taxon>Sphingomonadales</taxon>
        <taxon>Sphingosinicellaceae</taxon>
        <taxon>Pacificimonas</taxon>
    </lineage>
</organism>
<comment type="caution">
    <text evidence="1">The sequence shown here is derived from an EMBL/GenBank/DDBJ whole genome shotgun (WGS) entry which is preliminary data.</text>
</comment>